<dbReference type="PROSITE" id="PS00356">
    <property type="entry name" value="HTH_LACI_1"/>
    <property type="match status" value="1"/>
</dbReference>
<keyword evidence="4" id="KW-0804">Transcription</keyword>
<proteinExistence type="predicted"/>
<dbReference type="InterPro" id="IPR000843">
    <property type="entry name" value="HTH_LacI"/>
</dbReference>
<organism evidence="5 6">
    <name type="scientific">Enterococcus faecium</name>
    <name type="common">Streptococcus faecium</name>
    <dbReference type="NCBI Taxonomy" id="1352"/>
    <lineage>
        <taxon>Bacteria</taxon>
        <taxon>Bacillati</taxon>
        <taxon>Bacillota</taxon>
        <taxon>Bacilli</taxon>
        <taxon>Lactobacillales</taxon>
        <taxon>Enterococcaceae</taxon>
        <taxon>Enterococcus</taxon>
    </lineage>
</organism>
<evidence type="ECO:0000313" key="5">
    <source>
        <dbReference type="EMBL" id="OOL84010.1"/>
    </source>
</evidence>
<dbReference type="CDD" id="cd01392">
    <property type="entry name" value="HTH_LacI"/>
    <property type="match status" value="1"/>
</dbReference>
<keyword evidence="2" id="KW-0805">Transcription regulation</keyword>
<dbReference type="SUPFAM" id="SSF47413">
    <property type="entry name" value="lambda repressor-like DNA-binding domains"/>
    <property type="match status" value="1"/>
</dbReference>
<dbReference type="Proteomes" id="UP000191171">
    <property type="component" value="Unassembled WGS sequence"/>
</dbReference>
<dbReference type="SUPFAM" id="SSF53822">
    <property type="entry name" value="Periplasmic binding protein-like I"/>
    <property type="match status" value="1"/>
</dbReference>
<dbReference type="GO" id="GO:0003700">
    <property type="term" value="F:DNA-binding transcription factor activity"/>
    <property type="evidence" value="ECO:0007669"/>
    <property type="project" value="TreeGrafter"/>
</dbReference>
<name>A0A1S8I3K7_ENTFC</name>
<evidence type="ECO:0000256" key="4">
    <source>
        <dbReference type="ARBA" id="ARBA00023163"/>
    </source>
</evidence>
<dbReference type="SMART" id="SM00354">
    <property type="entry name" value="HTH_LACI"/>
    <property type="match status" value="1"/>
</dbReference>
<dbReference type="InterPro" id="IPR001387">
    <property type="entry name" value="Cro/C1-type_HTH"/>
</dbReference>
<dbReference type="PANTHER" id="PTHR30146:SF148">
    <property type="entry name" value="HTH-TYPE TRANSCRIPTIONAL REPRESSOR PURR-RELATED"/>
    <property type="match status" value="1"/>
</dbReference>
<keyword evidence="1" id="KW-0678">Repressor</keyword>
<accession>A0A1S8I3K7</accession>
<evidence type="ECO:0000313" key="6">
    <source>
        <dbReference type="Proteomes" id="UP000191171"/>
    </source>
</evidence>
<evidence type="ECO:0000256" key="1">
    <source>
        <dbReference type="ARBA" id="ARBA00022491"/>
    </source>
</evidence>
<gene>
    <name evidence="5" type="ORF">B1P95_00695</name>
</gene>
<dbReference type="CDD" id="cd19976">
    <property type="entry name" value="PBP1_DegA_Like"/>
    <property type="match status" value="1"/>
</dbReference>
<dbReference type="Gene3D" id="1.10.260.40">
    <property type="entry name" value="lambda repressor-like DNA-binding domains"/>
    <property type="match status" value="1"/>
</dbReference>
<dbReference type="Gene3D" id="3.40.50.2300">
    <property type="match status" value="2"/>
</dbReference>
<dbReference type="SMR" id="A0A1S8I3K7"/>
<protein>
    <submittedName>
        <fullName evidence="5">LacI family transcriptional regulator</fullName>
    </submittedName>
</protein>
<dbReference type="InterPro" id="IPR001761">
    <property type="entry name" value="Peripla_BP/Lac1_sug-bd_dom"/>
</dbReference>
<dbReference type="Pfam" id="PF00356">
    <property type="entry name" value="LacI"/>
    <property type="match status" value="1"/>
</dbReference>
<dbReference type="PANTHER" id="PTHR30146">
    <property type="entry name" value="LACI-RELATED TRANSCRIPTIONAL REPRESSOR"/>
    <property type="match status" value="1"/>
</dbReference>
<dbReference type="Pfam" id="PF00532">
    <property type="entry name" value="Peripla_BP_1"/>
    <property type="match status" value="1"/>
</dbReference>
<dbReference type="PROSITE" id="PS50932">
    <property type="entry name" value="HTH_LACI_2"/>
    <property type="match status" value="1"/>
</dbReference>
<dbReference type="AlphaFoldDB" id="A0A1S8I3K7"/>
<sequence>MNMVKKKITIKEVAKLSGVSITTVSLILNGNTEKFSPKTVQKVLAAKEELGYQPDYFARQMITKETKTIGVLVPDITNPFFSTLMRGIEDILYKQNFVTILCNADSDHQKEIEYLAELTRRGVDGFIIATSAVSTDAINENLKKQGRPFIVLDQKKSEGFSDAVRTDDFRGGYLAGMHLLSLGHQTIALVYPENPPENVHARIEGFKSALDVYQIPHDQLILLPTQFSKQGGYQITAELLDSAATGVFALNDELAFGLYRGLEEAGKSIPEDYSIIGYDNIDMCEYIKPKLTTIAQPIFELGQTSAKLLLDRIQFPEKEWEEKRLPVRLEKRFSTAPLK</sequence>
<evidence type="ECO:0000256" key="3">
    <source>
        <dbReference type="ARBA" id="ARBA00023125"/>
    </source>
</evidence>
<reference evidence="5 6" key="1">
    <citation type="submission" date="2017-02" db="EMBL/GenBank/DDBJ databases">
        <title>Clonality and virulence of isolates of VRE in Hematopoietic Stem Cell Transplanted (HSCT) patients.</title>
        <authorList>
            <person name="Marchi A.P."/>
            <person name="Martins R.C."/>
            <person name="Marie S.K."/>
            <person name="Levin A.S."/>
            <person name="Costa S.F."/>
        </authorList>
    </citation>
    <scope>NUCLEOTIDE SEQUENCE [LARGE SCALE GENOMIC DNA]</scope>
    <source>
        <strain evidence="5 6">LIM1759</strain>
    </source>
</reference>
<dbReference type="GO" id="GO:0000976">
    <property type="term" value="F:transcription cis-regulatory region binding"/>
    <property type="evidence" value="ECO:0007669"/>
    <property type="project" value="TreeGrafter"/>
</dbReference>
<evidence type="ECO:0000256" key="2">
    <source>
        <dbReference type="ARBA" id="ARBA00023015"/>
    </source>
</evidence>
<dbReference type="EMBL" id="MVGJ01000004">
    <property type="protein sequence ID" value="OOL84010.1"/>
    <property type="molecule type" value="Genomic_DNA"/>
</dbReference>
<dbReference type="NCBIfam" id="NF047341">
    <property type="entry name" value="lactose_RbsR"/>
    <property type="match status" value="1"/>
</dbReference>
<dbReference type="InterPro" id="IPR028082">
    <property type="entry name" value="Peripla_BP_I"/>
</dbReference>
<dbReference type="PROSITE" id="PS50943">
    <property type="entry name" value="HTH_CROC1"/>
    <property type="match status" value="1"/>
</dbReference>
<keyword evidence="3" id="KW-0238">DNA-binding</keyword>
<comment type="caution">
    <text evidence="5">The sequence shown here is derived from an EMBL/GenBank/DDBJ whole genome shotgun (WGS) entry which is preliminary data.</text>
</comment>
<dbReference type="InterPro" id="IPR010982">
    <property type="entry name" value="Lambda_DNA-bd_dom_sf"/>
</dbReference>